<dbReference type="RefSeq" id="WP_031576926.1">
    <property type="nucleotide sequence ID" value="NZ_FNDZ01000007.1"/>
</dbReference>
<name>A0A1G8QQQ3_9CLOT</name>
<protein>
    <submittedName>
        <fullName evidence="2">Uncharacterized protein</fullName>
    </submittedName>
</protein>
<evidence type="ECO:0000313" key="2">
    <source>
        <dbReference type="EMBL" id="SDJ07079.1"/>
    </source>
</evidence>
<accession>A0A1G8QQQ3</accession>
<evidence type="ECO:0000256" key="1">
    <source>
        <dbReference type="SAM" id="SignalP"/>
    </source>
</evidence>
<feature type="chain" id="PRO_5010325081" evidence="1">
    <location>
        <begin position="24"/>
        <end position="278"/>
    </location>
</feature>
<evidence type="ECO:0000313" key="3">
    <source>
        <dbReference type="Proteomes" id="UP000183255"/>
    </source>
</evidence>
<dbReference type="PROSITE" id="PS51257">
    <property type="entry name" value="PROKAR_LIPOPROTEIN"/>
    <property type="match status" value="1"/>
</dbReference>
<organism evidence="2 3">
    <name type="scientific">Proteiniclasticum ruminis</name>
    <dbReference type="NCBI Taxonomy" id="398199"/>
    <lineage>
        <taxon>Bacteria</taxon>
        <taxon>Bacillati</taxon>
        <taxon>Bacillota</taxon>
        <taxon>Clostridia</taxon>
        <taxon>Eubacteriales</taxon>
        <taxon>Clostridiaceae</taxon>
        <taxon>Proteiniclasticum</taxon>
    </lineage>
</organism>
<feature type="signal peptide" evidence="1">
    <location>
        <begin position="1"/>
        <end position="23"/>
    </location>
</feature>
<gene>
    <name evidence="2" type="ORF">SAMN05421804_10736</name>
</gene>
<dbReference type="Proteomes" id="UP000183255">
    <property type="component" value="Unassembled WGS sequence"/>
</dbReference>
<dbReference type="AlphaFoldDB" id="A0A1G8QQQ3"/>
<dbReference type="EMBL" id="FNDZ01000007">
    <property type="protein sequence ID" value="SDJ07079.1"/>
    <property type="molecule type" value="Genomic_DNA"/>
</dbReference>
<reference evidence="2 3" key="1">
    <citation type="submission" date="2016-10" db="EMBL/GenBank/DDBJ databases">
        <authorList>
            <person name="de Groot N.N."/>
        </authorList>
    </citation>
    <scope>NUCLEOTIDE SEQUENCE [LARGE SCALE GENOMIC DNA]</scope>
    <source>
        <strain evidence="2 3">CGMCC 1.5058</strain>
    </source>
</reference>
<sequence length="278" mass="32078">MKHKFLIGGLLLGVMMITGCQLAKEEEQVSKGRFIGVYLRTDRMGHLAEEDLPQVVYDEETETYEVKEEKEEKGYFFFSPSVTKKDGERYQEQVTSGHLSDMNITVSVGEGGGTAQDVEAVLYFTEKNHIFYPYRIRQDENGEVFMQRSDDMGYQVDHLSALMLSEDDSYDEIGNNEGYQMKFKVSFEYKAAPEVVRIFEMGKDHAIRKKTVLQASMRPEEYRPEENTAYLLLEYESSLEGEESIDRLLVSKEEASFPLYEEAEGVLLKKLVPILWKE</sequence>
<keyword evidence="1" id="KW-0732">Signal</keyword>
<proteinExistence type="predicted"/>